<dbReference type="EMBL" id="VLKN01000002">
    <property type="protein sequence ID" value="TWI04632.1"/>
    <property type="molecule type" value="Genomic_DNA"/>
</dbReference>
<feature type="chain" id="PRO_5022000806" evidence="1">
    <location>
        <begin position="25"/>
        <end position="205"/>
    </location>
</feature>
<reference evidence="2 3" key="1">
    <citation type="journal article" date="2015" name="Stand. Genomic Sci.">
        <title>Genomic Encyclopedia of Bacterial and Archaeal Type Strains, Phase III: the genomes of soil and plant-associated and newly described type strains.</title>
        <authorList>
            <person name="Whitman W.B."/>
            <person name="Woyke T."/>
            <person name="Klenk H.P."/>
            <person name="Zhou Y."/>
            <person name="Lilburn T.G."/>
            <person name="Beck B.J."/>
            <person name="De Vos P."/>
            <person name="Vandamme P."/>
            <person name="Eisen J.A."/>
            <person name="Garrity G."/>
            <person name="Hugenholtz P."/>
            <person name="Kyrpides N.C."/>
        </authorList>
    </citation>
    <scope>NUCLEOTIDE SEQUENCE [LARGE SCALE GENOMIC DNA]</scope>
    <source>
        <strain evidence="2 3">CGMCC 1.10821</strain>
    </source>
</reference>
<dbReference type="OrthoDB" id="121885at2"/>
<proteinExistence type="predicted"/>
<dbReference type="RefSeq" id="WP_144898317.1">
    <property type="nucleotide sequence ID" value="NZ_VLKN01000002.1"/>
</dbReference>
<feature type="signal peptide" evidence="1">
    <location>
        <begin position="1"/>
        <end position="24"/>
    </location>
</feature>
<sequence>MSTAKWKLWTTIALAALLPLCACAVEPRLAANGNEVRSFEPPAVVSVPEEAKYLGSRRWLLYGYADCDLHLFADHDADGVVTRLYWVQSEGYIDSRPELSHAGDYDKSRKLGLGGLDFHLDTWIRHADDKAPAQSDLEQVEQLIARNGLKLPADMAFVRLVHLPDPAQRKELMLIYAQRADTSDSPAQQEQALANAKARIGVRRK</sequence>
<gene>
    <name evidence="2" type="ORF">IP90_00765</name>
</gene>
<organism evidence="2 3">
    <name type="scientific">Luteimonas cucumeris</name>
    <dbReference type="NCBI Taxonomy" id="985012"/>
    <lineage>
        <taxon>Bacteria</taxon>
        <taxon>Pseudomonadati</taxon>
        <taxon>Pseudomonadota</taxon>
        <taxon>Gammaproteobacteria</taxon>
        <taxon>Lysobacterales</taxon>
        <taxon>Lysobacteraceae</taxon>
        <taxon>Luteimonas</taxon>
    </lineage>
</organism>
<protein>
    <submittedName>
        <fullName evidence="2">Uncharacterized protein</fullName>
    </submittedName>
</protein>
<keyword evidence="1" id="KW-0732">Signal</keyword>
<dbReference type="Proteomes" id="UP000315167">
    <property type="component" value="Unassembled WGS sequence"/>
</dbReference>
<evidence type="ECO:0000256" key="1">
    <source>
        <dbReference type="SAM" id="SignalP"/>
    </source>
</evidence>
<dbReference type="AlphaFoldDB" id="A0A562LAD0"/>
<evidence type="ECO:0000313" key="2">
    <source>
        <dbReference type="EMBL" id="TWI04632.1"/>
    </source>
</evidence>
<evidence type="ECO:0000313" key="3">
    <source>
        <dbReference type="Proteomes" id="UP000315167"/>
    </source>
</evidence>
<keyword evidence="3" id="KW-1185">Reference proteome</keyword>
<name>A0A562LAD0_9GAMM</name>
<comment type="caution">
    <text evidence="2">The sequence shown here is derived from an EMBL/GenBank/DDBJ whole genome shotgun (WGS) entry which is preliminary data.</text>
</comment>
<accession>A0A562LAD0</accession>